<gene>
    <name evidence="2" type="ORF">SDC9_69177</name>
</gene>
<protein>
    <submittedName>
        <fullName evidence="2">Uncharacterized protein</fullName>
    </submittedName>
</protein>
<accession>A0A644Y2Z8</accession>
<dbReference type="AlphaFoldDB" id="A0A644Y2Z8"/>
<sequence>MEGHQVTVRGGVHVRLEIAVARLHRAPERVQAVLARCVLLVEVAAPMRHQCERFIEVRIAAGGTIHVASLGADRQLTPGRYSRTPAAQSGIQAGMPMIASEAHQRSPATPTTATQKKRRWFTGQQT</sequence>
<evidence type="ECO:0000313" key="2">
    <source>
        <dbReference type="EMBL" id="MPM22719.1"/>
    </source>
</evidence>
<comment type="caution">
    <text evidence="2">The sequence shown here is derived from an EMBL/GenBank/DDBJ whole genome shotgun (WGS) entry which is preliminary data.</text>
</comment>
<reference evidence="2" key="1">
    <citation type="submission" date="2019-08" db="EMBL/GenBank/DDBJ databases">
        <authorList>
            <person name="Kucharzyk K."/>
            <person name="Murdoch R.W."/>
            <person name="Higgins S."/>
            <person name="Loffler F."/>
        </authorList>
    </citation>
    <scope>NUCLEOTIDE SEQUENCE</scope>
</reference>
<organism evidence="2">
    <name type="scientific">bioreactor metagenome</name>
    <dbReference type="NCBI Taxonomy" id="1076179"/>
    <lineage>
        <taxon>unclassified sequences</taxon>
        <taxon>metagenomes</taxon>
        <taxon>ecological metagenomes</taxon>
    </lineage>
</organism>
<name>A0A644Y2Z8_9ZZZZ</name>
<dbReference type="EMBL" id="VSSQ01003871">
    <property type="protein sequence ID" value="MPM22719.1"/>
    <property type="molecule type" value="Genomic_DNA"/>
</dbReference>
<feature type="region of interest" description="Disordered" evidence="1">
    <location>
        <begin position="101"/>
        <end position="126"/>
    </location>
</feature>
<evidence type="ECO:0000256" key="1">
    <source>
        <dbReference type="SAM" id="MobiDB-lite"/>
    </source>
</evidence>
<proteinExistence type="predicted"/>